<name>A0A2H4J4Z4_9CAUD</name>
<organism evidence="1">
    <name type="scientific">uncultured Caudovirales phage</name>
    <dbReference type="NCBI Taxonomy" id="2100421"/>
    <lineage>
        <taxon>Viruses</taxon>
        <taxon>Duplodnaviria</taxon>
        <taxon>Heunggongvirae</taxon>
        <taxon>Uroviricota</taxon>
        <taxon>Caudoviricetes</taxon>
        <taxon>Peduoviridae</taxon>
        <taxon>Maltschvirus</taxon>
        <taxon>Maltschvirus maltsch</taxon>
    </lineage>
</organism>
<proteinExistence type="predicted"/>
<keyword evidence="1" id="KW-0238">DNA-binding</keyword>
<dbReference type="Gene3D" id="1.10.287.1080">
    <property type="entry name" value="MazG-like"/>
    <property type="match status" value="1"/>
</dbReference>
<gene>
    <name evidence="1" type="ORF">10S16_1</name>
</gene>
<accession>A0A2H4J4Z4</accession>
<evidence type="ECO:0000313" key="1">
    <source>
        <dbReference type="EMBL" id="ASN67536.1"/>
    </source>
</evidence>
<feature type="non-terminal residue" evidence="1">
    <location>
        <position position="84"/>
    </location>
</feature>
<reference evidence="1" key="1">
    <citation type="submission" date="2017-06" db="EMBL/GenBank/DDBJ databases">
        <title>Novel phages from South African skin metaviromes.</title>
        <authorList>
            <person name="van Zyl L.J."/>
            <person name="Abrahams Y."/>
            <person name="Stander E.A."/>
            <person name="Kirby B.M."/>
            <person name="Clavaud C."/>
            <person name="Farcet C."/>
            <person name="Breton L."/>
            <person name="Trindade M.I."/>
        </authorList>
    </citation>
    <scope>NUCLEOTIDE SEQUENCE</scope>
</reference>
<dbReference type="SUPFAM" id="SSF101386">
    <property type="entry name" value="all-alpha NTP pyrophosphatases"/>
    <property type="match status" value="1"/>
</dbReference>
<dbReference type="EMBL" id="MF417852">
    <property type="protein sequence ID" value="ASN67536.1"/>
    <property type="molecule type" value="Genomic_DNA"/>
</dbReference>
<sequence>MDIDKIEELTELTRQWFIGRDITQGDVFKQTLKLFEEMGELCAGYAKQKEQLTKDSIGDCAVVVVGLAMMIELDPVEIMIKAVE</sequence>
<protein>
    <submittedName>
        <fullName evidence="1">Putative DNA-binding protein</fullName>
    </submittedName>
</protein>
<dbReference type="GO" id="GO:0003677">
    <property type="term" value="F:DNA binding"/>
    <property type="evidence" value="ECO:0007669"/>
    <property type="project" value="UniProtKB-KW"/>
</dbReference>
<dbReference type="CDD" id="cd11540">
    <property type="entry name" value="NTP-PPase_u3"/>
    <property type="match status" value="1"/>
</dbReference>